<organism evidence="2 3">
    <name type="scientific">Sphaerobolus stellatus (strain SS14)</name>
    <dbReference type="NCBI Taxonomy" id="990650"/>
    <lineage>
        <taxon>Eukaryota</taxon>
        <taxon>Fungi</taxon>
        <taxon>Dikarya</taxon>
        <taxon>Basidiomycota</taxon>
        <taxon>Agaricomycotina</taxon>
        <taxon>Agaricomycetes</taxon>
        <taxon>Phallomycetidae</taxon>
        <taxon>Geastrales</taxon>
        <taxon>Sphaerobolaceae</taxon>
        <taxon>Sphaerobolus</taxon>
    </lineage>
</organism>
<reference evidence="2 3" key="1">
    <citation type="submission" date="2014-06" db="EMBL/GenBank/DDBJ databases">
        <title>Evolutionary Origins and Diversification of the Mycorrhizal Mutualists.</title>
        <authorList>
            <consortium name="DOE Joint Genome Institute"/>
            <consortium name="Mycorrhizal Genomics Consortium"/>
            <person name="Kohler A."/>
            <person name="Kuo A."/>
            <person name="Nagy L.G."/>
            <person name="Floudas D."/>
            <person name="Copeland A."/>
            <person name="Barry K.W."/>
            <person name="Cichocki N."/>
            <person name="Veneault-Fourrey C."/>
            <person name="LaButti K."/>
            <person name="Lindquist E.A."/>
            <person name="Lipzen A."/>
            <person name="Lundell T."/>
            <person name="Morin E."/>
            <person name="Murat C."/>
            <person name="Riley R."/>
            <person name="Ohm R."/>
            <person name="Sun H."/>
            <person name="Tunlid A."/>
            <person name="Henrissat B."/>
            <person name="Grigoriev I.V."/>
            <person name="Hibbett D.S."/>
            <person name="Martin F."/>
        </authorList>
    </citation>
    <scope>NUCLEOTIDE SEQUENCE [LARGE SCALE GENOMIC DNA]</scope>
    <source>
        <strain evidence="2 3">SS14</strain>
    </source>
</reference>
<sequence length="307" mass="34379">MDKDIPHYRRLYTSVVTNPFCRDFFGTLSTSAASPMVYTLSSHNSCRTHVSSSNQPSIERDLSLTQANFAFSYGTDSSEMGSSNELRGLRQLDMPSLLSVSFNSLGSSNHLASSFASVTPTGSPSSSRYLATPESTTSSPQYPWGRPETPIRVENSRPPTLICWKAEEDAKVERGLGSPIGSDGEPNNRFTYFARRAMDQIDHIGEVPQSPPSPRFIDPSSSQFVVAELQAQQDKMRRLQEHLRRVENILYKGIMGSVFDTVWRLEQQARRQRQAEEAEVRGGDEWFFPWTIQAVACCNHGTSHTQE</sequence>
<evidence type="ECO:0000256" key="1">
    <source>
        <dbReference type="SAM" id="MobiDB-lite"/>
    </source>
</evidence>
<dbReference type="Proteomes" id="UP000054279">
    <property type="component" value="Unassembled WGS sequence"/>
</dbReference>
<keyword evidence="3" id="KW-1185">Reference proteome</keyword>
<dbReference type="HOGENOM" id="CLU_906646_0_0_1"/>
<feature type="region of interest" description="Disordered" evidence="1">
    <location>
        <begin position="114"/>
        <end position="152"/>
    </location>
</feature>
<dbReference type="AlphaFoldDB" id="A0A0C9VKY2"/>
<evidence type="ECO:0000313" key="2">
    <source>
        <dbReference type="EMBL" id="KIJ38410.1"/>
    </source>
</evidence>
<feature type="compositionally biased region" description="Polar residues" evidence="1">
    <location>
        <begin position="114"/>
        <end position="141"/>
    </location>
</feature>
<accession>A0A0C9VKY2</accession>
<dbReference type="EMBL" id="KN837160">
    <property type="protein sequence ID" value="KIJ38410.1"/>
    <property type="molecule type" value="Genomic_DNA"/>
</dbReference>
<gene>
    <name evidence="2" type="ORF">M422DRAFT_258773</name>
</gene>
<name>A0A0C9VKY2_SPHS4</name>
<protein>
    <submittedName>
        <fullName evidence="2">Uncharacterized protein</fullName>
    </submittedName>
</protein>
<evidence type="ECO:0000313" key="3">
    <source>
        <dbReference type="Proteomes" id="UP000054279"/>
    </source>
</evidence>
<proteinExistence type="predicted"/>